<evidence type="ECO:0000256" key="11">
    <source>
        <dbReference type="ARBA" id="ARBA00023136"/>
    </source>
</evidence>
<dbReference type="InterPro" id="IPR049712">
    <property type="entry name" value="Poly_export"/>
</dbReference>
<keyword evidence="3" id="KW-0813">Transport</keyword>
<gene>
    <name evidence="18" type="ORF">EI545_14355</name>
</gene>
<keyword evidence="19" id="KW-1185">Reference proteome</keyword>
<keyword evidence="13" id="KW-0998">Cell outer membrane</keyword>
<keyword evidence="8" id="KW-0625">Polysaccharide transport</keyword>
<evidence type="ECO:0000256" key="15">
    <source>
        <dbReference type="SAM" id="SignalP"/>
    </source>
</evidence>
<sequence>MNLRSAGLSRWIGCVAALALLGACTPRPAGSNLRHDGVVERMAVTAPGVARSAGPACGTARLAAGVKGGDGGSAGFTPTVGYRVGPGDNLRFNIFGEEGLSDITARVDDAGYVQLPIVELVRVGGRTTRDIQAELKEAYAPHFINPWVTVELIGAESAPLYFLGEFREPGVRYMKGATNVLEAVALAGGLGKDAYLPGARLLRDNRICTVDLNALLRNGAFEQNVWMKPRDVLFAPLKEDMSVYVLGAVAGPQAVPFGAEGRTLLQVLALAGGPVGGQALLSDIRIIRTTSPTQGELIIVDATRMLTGKGLDFPLEPGDVVFVPRSALGDWNVAIGEILPSLQLIGGVLTPITLIESLKDE</sequence>
<evidence type="ECO:0000259" key="17">
    <source>
        <dbReference type="Pfam" id="PF22461"/>
    </source>
</evidence>
<dbReference type="GO" id="GO:0046930">
    <property type="term" value="C:pore complex"/>
    <property type="evidence" value="ECO:0007669"/>
    <property type="project" value="UniProtKB-KW"/>
</dbReference>
<keyword evidence="12" id="KW-0564">Palmitate</keyword>
<protein>
    <submittedName>
        <fullName evidence="18">Polysaccharide export protein</fullName>
    </submittedName>
</protein>
<organism evidence="18 19">
    <name type="scientific">Tabrizicola piscis</name>
    <dbReference type="NCBI Taxonomy" id="2494374"/>
    <lineage>
        <taxon>Bacteria</taxon>
        <taxon>Pseudomonadati</taxon>
        <taxon>Pseudomonadota</taxon>
        <taxon>Alphaproteobacteria</taxon>
        <taxon>Rhodobacterales</taxon>
        <taxon>Paracoccaceae</taxon>
        <taxon>Tabrizicola</taxon>
    </lineage>
</organism>
<evidence type="ECO:0000256" key="2">
    <source>
        <dbReference type="ARBA" id="ARBA00009450"/>
    </source>
</evidence>
<keyword evidence="10" id="KW-0626">Porin</keyword>
<dbReference type="Gene3D" id="3.30.1950.10">
    <property type="entry name" value="wza like domain"/>
    <property type="match status" value="1"/>
</dbReference>
<evidence type="ECO:0000256" key="7">
    <source>
        <dbReference type="ARBA" id="ARBA00022729"/>
    </source>
</evidence>
<dbReference type="Proteomes" id="UP000282002">
    <property type="component" value="Chromosome"/>
</dbReference>
<name>A0A3S8U8Q9_9RHOB</name>
<dbReference type="Pfam" id="PF02563">
    <property type="entry name" value="Poly_export"/>
    <property type="match status" value="1"/>
</dbReference>
<evidence type="ECO:0000256" key="14">
    <source>
        <dbReference type="ARBA" id="ARBA00023288"/>
    </source>
</evidence>
<keyword evidence="6" id="KW-0812">Transmembrane</keyword>
<dbReference type="Pfam" id="PF22461">
    <property type="entry name" value="SLBB_2"/>
    <property type="match status" value="2"/>
</dbReference>
<dbReference type="GO" id="GO:0015159">
    <property type="term" value="F:polysaccharide transmembrane transporter activity"/>
    <property type="evidence" value="ECO:0007669"/>
    <property type="project" value="InterPro"/>
</dbReference>
<keyword evidence="7 15" id="KW-0732">Signal</keyword>
<reference evidence="18 19" key="1">
    <citation type="submission" date="2018-12" db="EMBL/GenBank/DDBJ databases">
        <title>Complete genome sequencing of Tabrizicola sp. K13M18.</title>
        <authorList>
            <person name="Bae J.-W."/>
        </authorList>
    </citation>
    <scope>NUCLEOTIDE SEQUENCE [LARGE SCALE GENOMIC DNA]</scope>
    <source>
        <strain evidence="18 19">K13M18</strain>
    </source>
</reference>
<dbReference type="KEGG" id="taw:EI545_14355"/>
<proteinExistence type="inferred from homology"/>
<dbReference type="PANTHER" id="PTHR33619">
    <property type="entry name" value="POLYSACCHARIDE EXPORT PROTEIN GFCE-RELATED"/>
    <property type="match status" value="1"/>
</dbReference>
<dbReference type="PANTHER" id="PTHR33619:SF3">
    <property type="entry name" value="POLYSACCHARIDE EXPORT PROTEIN GFCE-RELATED"/>
    <property type="match status" value="1"/>
</dbReference>
<evidence type="ECO:0000256" key="5">
    <source>
        <dbReference type="ARBA" id="ARBA00022597"/>
    </source>
</evidence>
<keyword evidence="4" id="KW-1134">Transmembrane beta strand</keyword>
<dbReference type="InterPro" id="IPR054765">
    <property type="entry name" value="SLBB_dom"/>
</dbReference>
<evidence type="ECO:0000256" key="6">
    <source>
        <dbReference type="ARBA" id="ARBA00022692"/>
    </source>
</evidence>
<evidence type="ECO:0000256" key="8">
    <source>
        <dbReference type="ARBA" id="ARBA00023047"/>
    </source>
</evidence>
<keyword evidence="9" id="KW-0406">Ion transport</keyword>
<feature type="domain" description="SLBB" evidence="17">
    <location>
        <begin position="161"/>
        <end position="234"/>
    </location>
</feature>
<feature type="chain" id="PRO_5019013648" evidence="15">
    <location>
        <begin position="30"/>
        <end position="361"/>
    </location>
</feature>
<dbReference type="GO" id="GO:0009279">
    <property type="term" value="C:cell outer membrane"/>
    <property type="evidence" value="ECO:0007669"/>
    <property type="project" value="UniProtKB-SubCell"/>
</dbReference>
<evidence type="ECO:0000256" key="12">
    <source>
        <dbReference type="ARBA" id="ARBA00023139"/>
    </source>
</evidence>
<dbReference type="EMBL" id="CP034328">
    <property type="protein sequence ID" value="AZL59915.1"/>
    <property type="molecule type" value="Genomic_DNA"/>
</dbReference>
<dbReference type="Gene3D" id="3.10.560.10">
    <property type="entry name" value="Outer membrane lipoprotein wza domain like"/>
    <property type="match status" value="2"/>
</dbReference>
<keyword evidence="5" id="KW-0762">Sugar transport</keyword>
<keyword evidence="11" id="KW-0472">Membrane</keyword>
<dbReference type="PROSITE" id="PS51257">
    <property type="entry name" value="PROKAR_LIPOPROTEIN"/>
    <property type="match status" value="1"/>
</dbReference>
<dbReference type="GO" id="GO:0015288">
    <property type="term" value="F:porin activity"/>
    <property type="evidence" value="ECO:0007669"/>
    <property type="project" value="UniProtKB-KW"/>
</dbReference>
<evidence type="ECO:0000256" key="9">
    <source>
        <dbReference type="ARBA" id="ARBA00023065"/>
    </source>
</evidence>
<dbReference type="InterPro" id="IPR003715">
    <property type="entry name" value="Poly_export_N"/>
</dbReference>
<evidence type="ECO:0000256" key="4">
    <source>
        <dbReference type="ARBA" id="ARBA00022452"/>
    </source>
</evidence>
<feature type="domain" description="Polysaccharide export protein N-terminal" evidence="16">
    <location>
        <begin position="80"/>
        <end position="152"/>
    </location>
</feature>
<dbReference type="AlphaFoldDB" id="A0A3S8U8Q9"/>
<accession>A0A3S8U8Q9</accession>
<comment type="similarity">
    <text evidence="2">Belongs to the BexD/CtrA/VexA family.</text>
</comment>
<feature type="domain" description="SLBB" evidence="17">
    <location>
        <begin position="243"/>
        <end position="323"/>
    </location>
</feature>
<evidence type="ECO:0000256" key="13">
    <source>
        <dbReference type="ARBA" id="ARBA00023237"/>
    </source>
</evidence>
<evidence type="ECO:0000259" key="16">
    <source>
        <dbReference type="Pfam" id="PF02563"/>
    </source>
</evidence>
<dbReference type="OrthoDB" id="9808421at2"/>
<feature type="signal peptide" evidence="15">
    <location>
        <begin position="1"/>
        <end position="29"/>
    </location>
</feature>
<comment type="subcellular location">
    <subcellularLocation>
        <location evidence="1">Cell outer membrane</location>
        <topology evidence="1">Multi-pass membrane protein</topology>
    </subcellularLocation>
</comment>
<evidence type="ECO:0000256" key="10">
    <source>
        <dbReference type="ARBA" id="ARBA00023114"/>
    </source>
</evidence>
<evidence type="ECO:0000313" key="19">
    <source>
        <dbReference type="Proteomes" id="UP000282002"/>
    </source>
</evidence>
<evidence type="ECO:0000256" key="1">
    <source>
        <dbReference type="ARBA" id="ARBA00004571"/>
    </source>
</evidence>
<dbReference type="GO" id="GO:0006811">
    <property type="term" value="P:monoatomic ion transport"/>
    <property type="evidence" value="ECO:0007669"/>
    <property type="project" value="UniProtKB-KW"/>
</dbReference>
<evidence type="ECO:0000256" key="3">
    <source>
        <dbReference type="ARBA" id="ARBA00022448"/>
    </source>
</evidence>
<keyword evidence="14" id="KW-0449">Lipoprotein</keyword>
<evidence type="ECO:0000313" key="18">
    <source>
        <dbReference type="EMBL" id="AZL59915.1"/>
    </source>
</evidence>